<feature type="domain" description="NADAR" evidence="1">
    <location>
        <begin position="24"/>
        <end position="139"/>
    </location>
</feature>
<evidence type="ECO:0000313" key="2">
    <source>
        <dbReference type="EMBL" id="QJA86191.1"/>
    </source>
</evidence>
<dbReference type="AlphaFoldDB" id="A0A6M3KX68"/>
<accession>A0A6M3KX68</accession>
<organism evidence="2">
    <name type="scientific">viral metagenome</name>
    <dbReference type="NCBI Taxonomy" id="1070528"/>
    <lineage>
        <taxon>unclassified sequences</taxon>
        <taxon>metagenomes</taxon>
        <taxon>organismal metagenomes</taxon>
    </lineage>
</organism>
<evidence type="ECO:0000259" key="1">
    <source>
        <dbReference type="Pfam" id="PF08719"/>
    </source>
</evidence>
<dbReference type="Pfam" id="PF08719">
    <property type="entry name" value="NADAR"/>
    <property type="match status" value="1"/>
</dbReference>
<dbReference type="InterPro" id="IPR012816">
    <property type="entry name" value="NADAR"/>
</dbReference>
<dbReference type="SUPFAM" id="SSF143990">
    <property type="entry name" value="YbiA-like"/>
    <property type="match status" value="1"/>
</dbReference>
<protein>
    <recommendedName>
        <fullName evidence="1">NADAR domain-containing protein</fullName>
    </recommendedName>
</protein>
<sequence>MTQLINSFRGEFFFLSNFFPVVIWNGGIRYLSMEHAFQAAKTLDMAERRMIAELPTPGQAKRTGRKVTLRPDWEQVKLAMMERIVRRKFSIPSLAQRLIATFPAKIVEGNTWGDRYWGVCAGVGANHLGEILMKIRKELMEAVH</sequence>
<reference evidence="2" key="1">
    <citation type="submission" date="2020-03" db="EMBL/GenBank/DDBJ databases">
        <title>The deep terrestrial virosphere.</title>
        <authorList>
            <person name="Holmfeldt K."/>
            <person name="Nilsson E."/>
            <person name="Simone D."/>
            <person name="Lopez-Fernandez M."/>
            <person name="Wu X."/>
            <person name="de Brujin I."/>
            <person name="Lundin D."/>
            <person name="Andersson A."/>
            <person name="Bertilsson S."/>
            <person name="Dopson M."/>
        </authorList>
    </citation>
    <scope>NUCLEOTIDE SEQUENCE</scope>
    <source>
        <strain evidence="2">MM415B02117</strain>
    </source>
</reference>
<proteinExistence type="predicted"/>
<dbReference type="Gene3D" id="1.10.357.40">
    <property type="entry name" value="YbiA-like"/>
    <property type="match status" value="1"/>
</dbReference>
<dbReference type="InterPro" id="IPR037238">
    <property type="entry name" value="YbiA-like_sf"/>
</dbReference>
<dbReference type="CDD" id="cd15457">
    <property type="entry name" value="NADAR"/>
    <property type="match status" value="1"/>
</dbReference>
<name>A0A6M3KX68_9ZZZZ</name>
<gene>
    <name evidence="2" type="ORF">MM415B02117_0005</name>
</gene>
<dbReference type="EMBL" id="MT142621">
    <property type="protein sequence ID" value="QJA86191.1"/>
    <property type="molecule type" value="Genomic_DNA"/>
</dbReference>